<keyword evidence="4" id="KW-1133">Transmembrane helix</keyword>
<keyword evidence="4" id="KW-0472">Membrane</keyword>
<dbReference type="SUPFAM" id="SSF57501">
    <property type="entry name" value="Cystine-knot cytokines"/>
    <property type="match status" value="1"/>
</dbReference>
<dbReference type="EMBL" id="CALNXI010005212">
    <property type="protein sequence ID" value="CAH3197147.1"/>
    <property type="molecule type" value="Genomic_DNA"/>
</dbReference>
<reference evidence="6 7" key="1">
    <citation type="submission" date="2022-05" db="EMBL/GenBank/DDBJ databases">
        <authorList>
            <consortium name="Genoscope - CEA"/>
            <person name="William W."/>
        </authorList>
    </citation>
    <scope>NUCLEOTIDE SEQUENCE [LARGE SCALE GENOMIC DNA]</scope>
</reference>
<keyword evidence="7" id="KW-1185">Reference proteome</keyword>
<keyword evidence="3 5" id="KW-0732">Signal</keyword>
<evidence type="ECO:0008006" key="8">
    <source>
        <dbReference type="Google" id="ProtNLM"/>
    </source>
</evidence>
<dbReference type="Pfam" id="PF03128">
    <property type="entry name" value="CXCXC"/>
    <property type="match status" value="1"/>
</dbReference>
<name>A0ABN8T1E7_9CNID</name>
<evidence type="ECO:0000256" key="4">
    <source>
        <dbReference type="SAM" id="Phobius"/>
    </source>
</evidence>
<comment type="caution">
    <text evidence="6">The sequence shown here is derived from an EMBL/GenBank/DDBJ whole genome shotgun (WGS) entry which is preliminary data.</text>
</comment>
<dbReference type="Gene3D" id="2.10.90.10">
    <property type="entry name" value="Cystine-knot cytokines"/>
    <property type="match status" value="1"/>
</dbReference>
<evidence type="ECO:0000313" key="6">
    <source>
        <dbReference type="EMBL" id="CAH3197147.1"/>
    </source>
</evidence>
<evidence type="ECO:0000256" key="3">
    <source>
        <dbReference type="ARBA" id="ARBA00022729"/>
    </source>
</evidence>
<evidence type="ECO:0000256" key="1">
    <source>
        <dbReference type="ARBA" id="ARBA00004613"/>
    </source>
</evidence>
<keyword evidence="4" id="KW-0812">Transmembrane</keyword>
<proteinExistence type="predicted"/>
<dbReference type="Proteomes" id="UP001159427">
    <property type="component" value="Unassembled WGS sequence"/>
</dbReference>
<feature type="transmembrane region" description="Helical" evidence="4">
    <location>
        <begin position="218"/>
        <end position="241"/>
    </location>
</feature>
<dbReference type="InterPro" id="IPR029034">
    <property type="entry name" value="Cystine-knot_cytokine"/>
</dbReference>
<dbReference type="InterPro" id="IPR004153">
    <property type="entry name" value="CXCXC_repeat"/>
</dbReference>
<evidence type="ECO:0000256" key="2">
    <source>
        <dbReference type="ARBA" id="ARBA00022525"/>
    </source>
</evidence>
<comment type="subcellular location">
    <subcellularLocation>
        <location evidence="1">Secreted</location>
    </subcellularLocation>
</comment>
<feature type="signal peptide" evidence="5">
    <location>
        <begin position="1"/>
        <end position="22"/>
    </location>
</feature>
<accession>A0ABN8T1E7</accession>
<sequence>MKDSAIICLICYVFSALPGYVAEPIELPPVKCNEPVLATVEVDSQHRFRPFYVRLHRCEGSWEEVNPKTKRCVALGIQHINIKVFSFETNKYDVHSVDNHTRCGAECTTGGPDKCDPYVEKWNEDTCKCDCKFDEAPPRDIMEPKNGSRWNKHRCDYECNLSTFSACSGKKELDRKTCSCVCKGFHKRICENKNVSLNPDTCECVESRKSHLMSKSSITYVVMVTLLAVLVVIVLFVLALCCRRRCKASYTTDSGSDRSSDCQISEGQIKSHHQYVTNV</sequence>
<organism evidence="6 7">
    <name type="scientific">Porites evermanni</name>
    <dbReference type="NCBI Taxonomy" id="104178"/>
    <lineage>
        <taxon>Eukaryota</taxon>
        <taxon>Metazoa</taxon>
        <taxon>Cnidaria</taxon>
        <taxon>Anthozoa</taxon>
        <taxon>Hexacorallia</taxon>
        <taxon>Scleractinia</taxon>
        <taxon>Fungiina</taxon>
        <taxon>Poritidae</taxon>
        <taxon>Porites</taxon>
    </lineage>
</organism>
<feature type="chain" id="PRO_5047127385" description="EGF-like domain-containing protein" evidence="5">
    <location>
        <begin position="23"/>
        <end position="279"/>
    </location>
</feature>
<gene>
    <name evidence="6" type="ORF">PEVE_00034438</name>
</gene>
<keyword evidence="2" id="KW-0964">Secreted</keyword>
<evidence type="ECO:0000256" key="5">
    <source>
        <dbReference type="SAM" id="SignalP"/>
    </source>
</evidence>
<protein>
    <recommendedName>
        <fullName evidence="8">EGF-like domain-containing protein</fullName>
    </recommendedName>
</protein>
<evidence type="ECO:0000313" key="7">
    <source>
        <dbReference type="Proteomes" id="UP001159427"/>
    </source>
</evidence>